<evidence type="ECO:0000313" key="4">
    <source>
        <dbReference type="RefSeq" id="XP_016721802.2"/>
    </source>
</evidence>
<dbReference type="AlphaFoldDB" id="A0A1U8M4R4"/>
<reference evidence="3" key="1">
    <citation type="journal article" date="2020" name="Nat. Genet.">
        <title>Genomic diversifications of five Gossypium allopolyploid species and their impact on cotton improvement.</title>
        <authorList>
            <person name="Chen Z.J."/>
            <person name="Sreedasyam A."/>
            <person name="Ando A."/>
            <person name="Song Q."/>
            <person name="De Santiago L.M."/>
            <person name="Hulse-Kemp A.M."/>
            <person name="Ding M."/>
            <person name="Ye W."/>
            <person name="Kirkbride R.C."/>
            <person name="Jenkins J."/>
            <person name="Plott C."/>
            <person name="Lovell J."/>
            <person name="Lin Y.M."/>
            <person name="Vaughn R."/>
            <person name="Liu B."/>
            <person name="Simpson S."/>
            <person name="Scheffler B.E."/>
            <person name="Wen L."/>
            <person name="Saski C.A."/>
            <person name="Grover C.E."/>
            <person name="Hu G."/>
            <person name="Conover J.L."/>
            <person name="Carlson J.W."/>
            <person name="Shu S."/>
            <person name="Boston L.B."/>
            <person name="Williams M."/>
            <person name="Peterson D.G."/>
            <person name="McGee K."/>
            <person name="Jones D.C."/>
            <person name="Wendel J.F."/>
            <person name="Stelly D.M."/>
            <person name="Grimwood J."/>
            <person name="Schmutz J."/>
        </authorList>
    </citation>
    <scope>NUCLEOTIDE SEQUENCE [LARGE SCALE GENOMIC DNA]</scope>
    <source>
        <strain evidence="3">cv. TM-1</strain>
    </source>
</reference>
<dbReference type="PaxDb" id="3635-A0A1U8M4R4"/>
<evidence type="ECO:0000256" key="1">
    <source>
        <dbReference type="PROSITE-ProRule" id="PRU00047"/>
    </source>
</evidence>
<keyword evidence="3" id="KW-1185">Reference proteome</keyword>
<dbReference type="InterPro" id="IPR032567">
    <property type="entry name" value="RTL1-rel"/>
</dbReference>
<dbReference type="Proteomes" id="UP000818029">
    <property type="component" value="Chromosome A07"/>
</dbReference>
<keyword evidence="1" id="KW-0863">Zinc-finger</keyword>
<gene>
    <name evidence="4" type="primary">LOC107933991</name>
</gene>
<proteinExistence type="predicted"/>
<dbReference type="InterPro" id="IPR001878">
    <property type="entry name" value="Znf_CCHC"/>
</dbReference>
<organism evidence="3 4">
    <name type="scientific">Gossypium hirsutum</name>
    <name type="common">Upland cotton</name>
    <name type="synonym">Gossypium mexicanum</name>
    <dbReference type="NCBI Taxonomy" id="3635"/>
    <lineage>
        <taxon>Eukaryota</taxon>
        <taxon>Viridiplantae</taxon>
        <taxon>Streptophyta</taxon>
        <taxon>Embryophyta</taxon>
        <taxon>Tracheophyta</taxon>
        <taxon>Spermatophyta</taxon>
        <taxon>Magnoliopsida</taxon>
        <taxon>eudicotyledons</taxon>
        <taxon>Gunneridae</taxon>
        <taxon>Pentapetalae</taxon>
        <taxon>rosids</taxon>
        <taxon>malvids</taxon>
        <taxon>Malvales</taxon>
        <taxon>Malvaceae</taxon>
        <taxon>Malvoideae</taxon>
        <taxon>Gossypium</taxon>
    </lineage>
</organism>
<dbReference type="InterPro" id="IPR021109">
    <property type="entry name" value="Peptidase_aspartic_dom_sf"/>
</dbReference>
<dbReference type="PANTHER" id="PTHR15503">
    <property type="entry name" value="LDOC1 RELATED"/>
    <property type="match status" value="1"/>
</dbReference>
<keyword evidence="1" id="KW-0862">Zinc</keyword>
<evidence type="ECO:0000259" key="2">
    <source>
        <dbReference type="PROSITE" id="PS50158"/>
    </source>
</evidence>
<reference evidence="4" key="2">
    <citation type="submission" date="2025-08" db="UniProtKB">
        <authorList>
            <consortium name="RefSeq"/>
        </authorList>
    </citation>
    <scope>IDENTIFICATION</scope>
</reference>
<keyword evidence="1" id="KW-0479">Metal-binding</keyword>
<dbReference type="GO" id="GO:0008270">
    <property type="term" value="F:zinc ion binding"/>
    <property type="evidence" value="ECO:0007669"/>
    <property type="project" value="UniProtKB-KW"/>
</dbReference>
<feature type="domain" description="CCHC-type" evidence="2">
    <location>
        <begin position="45"/>
        <end position="59"/>
    </location>
</feature>
<dbReference type="PANTHER" id="PTHR15503:SF45">
    <property type="entry name" value="RNA-DIRECTED DNA POLYMERASE HOMOLOG"/>
    <property type="match status" value="1"/>
</dbReference>
<protein>
    <recommendedName>
        <fullName evidence="2">CCHC-type domain-containing protein</fullName>
    </recommendedName>
</protein>
<dbReference type="GO" id="GO:0003676">
    <property type="term" value="F:nucleic acid binding"/>
    <property type="evidence" value="ECO:0007669"/>
    <property type="project" value="InterPro"/>
</dbReference>
<dbReference type="Gene3D" id="2.40.70.10">
    <property type="entry name" value="Acid Proteases"/>
    <property type="match status" value="1"/>
</dbReference>
<accession>A0A1U8M4R4</accession>
<name>A0A1U8M4R4_GOSHI</name>
<dbReference type="Pfam" id="PF08284">
    <property type="entry name" value="RVP_2"/>
    <property type="match status" value="1"/>
</dbReference>
<sequence>MRPRKKVRSDGPVRVGPTVTPMRVEICQLCNRRHLSECWRTTGACLRCGSIEHRVKDCPLRANEMQATVNKTTHLPRVVQQPPMGQGLARGGNGMGQEQKHRAESIGVSKLFKDVLLGVQGTVFLVDLIELLLGEFDIILGMDWLVKHRVSLDSEKLVRKGCKAYLAYISVSDFVDSSVKDIRTIRDFPNVFPEELLGLPPSREVEFGIELIPGTAPVSIAPYGMAPKKLTELKADKS</sequence>
<dbReference type="RefSeq" id="XP_016721802.2">
    <property type="nucleotide sequence ID" value="XM_016866313.2"/>
</dbReference>
<dbReference type="PROSITE" id="PS50158">
    <property type="entry name" value="ZF_CCHC"/>
    <property type="match status" value="1"/>
</dbReference>
<evidence type="ECO:0000313" key="3">
    <source>
        <dbReference type="Proteomes" id="UP000818029"/>
    </source>
</evidence>
<dbReference type="GeneID" id="107933991"/>
<dbReference type="KEGG" id="ghi:107933991"/>